<evidence type="ECO:0000313" key="2">
    <source>
        <dbReference type="RefSeq" id="XP_016489121.1"/>
    </source>
</evidence>
<dbReference type="InterPro" id="IPR044824">
    <property type="entry name" value="MAIN-like"/>
</dbReference>
<dbReference type="RefSeq" id="XP_016489121.1">
    <property type="nucleotide sequence ID" value="XM_016633635.1"/>
</dbReference>
<feature type="domain" description="Aminotransferase-like plant mobile" evidence="1">
    <location>
        <begin position="88"/>
        <end position="142"/>
    </location>
</feature>
<dbReference type="AlphaFoldDB" id="A0A1S4BJQ6"/>
<dbReference type="Pfam" id="PF10536">
    <property type="entry name" value="PMD"/>
    <property type="match status" value="1"/>
</dbReference>
<dbReference type="GO" id="GO:0010073">
    <property type="term" value="P:meristem maintenance"/>
    <property type="evidence" value="ECO:0007669"/>
    <property type="project" value="InterPro"/>
</dbReference>
<proteinExistence type="predicted"/>
<dbReference type="OrthoDB" id="1937804at2759"/>
<dbReference type="PANTHER" id="PTHR46033:SF8">
    <property type="entry name" value="PROTEIN MAINTENANCE OF MERISTEMS-LIKE"/>
    <property type="match status" value="1"/>
</dbReference>
<evidence type="ECO:0000259" key="1">
    <source>
        <dbReference type="Pfam" id="PF10536"/>
    </source>
</evidence>
<reference evidence="2" key="1">
    <citation type="submission" date="2025-08" db="UniProtKB">
        <authorList>
            <consortium name="RefSeq"/>
        </authorList>
    </citation>
    <scope>IDENTIFICATION</scope>
</reference>
<sequence>MTSLTPNAVPPGAKLEISIRYSHGGSPCASRTASRELLLLQGNHRSLHIWDGQCLSQTFRPRHIDDIWEFIRDYPLHPCIVRRLQDTGFYRIIEIGRLQFDWALITATIERWRPEMHTFYLPIGEATIMLEDVDVLFELPVNAAHRLPASGADYIEWGQSIVADARSAAFGGDGRGDYG</sequence>
<dbReference type="PaxDb" id="4097-A0A1S4BJQ6"/>
<dbReference type="InterPro" id="IPR019557">
    <property type="entry name" value="AminoTfrase-like_pln_mobile"/>
</dbReference>
<gene>
    <name evidence="2" type="primary">LOC107809045</name>
</gene>
<accession>A0A1S4BJQ6</accession>
<organism evidence="2">
    <name type="scientific">Nicotiana tabacum</name>
    <name type="common">Common tobacco</name>
    <dbReference type="NCBI Taxonomy" id="4097"/>
    <lineage>
        <taxon>Eukaryota</taxon>
        <taxon>Viridiplantae</taxon>
        <taxon>Streptophyta</taxon>
        <taxon>Embryophyta</taxon>
        <taxon>Tracheophyta</taxon>
        <taxon>Spermatophyta</taxon>
        <taxon>Magnoliopsida</taxon>
        <taxon>eudicotyledons</taxon>
        <taxon>Gunneridae</taxon>
        <taxon>Pentapetalae</taxon>
        <taxon>asterids</taxon>
        <taxon>lamiids</taxon>
        <taxon>Solanales</taxon>
        <taxon>Solanaceae</taxon>
        <taxon>Nicotianoideae</taxon>
        <taxon>Nicotianeae</taxon>
        <taxon>Nicotiana</taxon>
    </lineage>
</organism>
<protein>
    <submittedName>
        <fullName evidence="2">Serine/threonine-protein phosphatase 7 long form homolog</fullName>
    </submittedName>
</protein>
<name>A0A1S4BJQ6_TOBAC</name>
<dbReference type="KEGG" id="nta:107809045"/>
<dbReference type="PANTHER" id="PTHR46033">
    <property type="entry name" value="PROTEIN MAIN-LIKE 2"/>
    <property type="match status" value="1"/>
</dbReference>